<name>A0A327RAI6_9FLAO</name>
<accession>A0A327RAI6</accession>
<evidence type="ECO:0000313" key="2">
    <source>
        <dbReference type="Proteomes" id="UP000248703"/>
    </source>
</evidence>
<dbReference type="Proteomes" id="UP000248703">
    <property type="component" value="Unassembled WGS sequence"/>
</dbReference>
<dbReference type="OrthoDB" id="1490226at2"/>
<gene>
    <name evidence="1" type="ORF">LY08_02254</name>
</gene>
<keyword evidence="2" id="KW-1185">Reference proteome</keyword>
<dbReference type="EMBL" id="QLLO01000008">
    <property type="protein sequence ID" value="RAJ12972.1"/>
    <property type="molecule type" value="Genomic_DNA"/>
</dbReference>
<organism evidence="1 2">
    <name type="scientific">Olleya aquimaris</name>
    <dbReference type="NCBI Taxonomy" id="639310"/>
    <lineage>
        <taxon>Bacteria</taxon>
        <taxon>Pseudomonadati</taxon>
        <taxon>Bacteroidota</taxon>
        <taxon>Flavobacteriia</taxon>
        <taxon>Flavobacteriales</taxon>
        <taxon>Flavobacteriaceae</taxon>
    </lineage>
</organism>
<proteinExistence type="predicted"/>
<comment type="caution">
    <text evidence="1">The sequence shown here is derived from an EMBL/GenBank/DDBJ whole genome shotgun (WGS) entry which is preliminary data.</text>
</comment>
<dbReference type="AlphaFoldDB" id="A0A327RAI6"/>
<sequence length="331" mass="38741">MKNILLTLLISILILACEKKRNEKTLAINRTESLNENSEFKISKDTFDFSIIGDLRKVTYFNDKYFCMFETNRENTSKSLKKMVVLNKNGNFVEDVFVTEGIQNMIYYNIRIENDSLFLQRAQFDEENFVLGKYVTDFQPTETRAFKTYEDEQFNVYSTCRGEWGGTVFFQDKKTNELYEGSSTCPIVVNKIGTEYFVTNYMGHMIGFASVNKISDPRKLEKSEWDFKRRFGSENQKGIEKVLDTMDFYIPTSFVAKSKLLHIYNDDNGTYIAEIENGKMKPIYTFDFKFYPQFNQQLENGKQVLTFEVAETEKDGILIIDGNKLSFKFLR</sequence>
<evidence type="ECO:0008006" key="3">
    <source>
        <dbReference type="Google" id="ProtNLM"/>
    </source>
</evidence>
<dbReference type="RefSeq" id="WP_111660526.1">
    <property type="nucleotide sequence ID" value="NZ_QLLO01000008.1"/>
</dbReference>
<protein>
    <recommendedName>
        <fullName evidence="3">DUF4221 domain-containing protein</fullName>
    </recommendedName>
</protein>
<evidence type="ECO:0000313" key="1">
    <source>
        <dbReference type="EMBL" id="RAJ12972.1"/>
    </source>
</evidence>
<dbReference type="PROSITE" id="PS51257">
    <property type="entry name" value="PROKAR_LIPOPROTEIN"/>
    <property type="match status" value="1"/>
</dbReference>
<reference evidence="1 2" key="1">
    <citation type="submission" date="2018-06" db="EMBL/GenBank/DDBJ databases">
        <title>Genomic Encyclopedia of Archaeal and Bacterial Type Strains, Phase II (KMG-II): from individual species to whole genera.</title>
        <authorList>
            <person name="Goeker M."/>
        </authorList>
    </citation>
    <scope>NUCLEOTIDE SEQUENCE [LARGE SCALE GENOMIC DNA]</scope>
    <source>
        <strain evidence="1 2">DSM 24464</strain>
    </source>
</reference>